<dbReference type="InterPro" id="IPR055355">
    <property type="entry name" value="ZP-C"/>
</dbReference>
<keyword evidence="1" id="KW-0732">Signal</keyword>
<sequence length="256" mass="28850">MSSAVYPGCSNQGWYIRVNLTLLRSLFPNYKDEIHIYLGISSCVGSEVYEYLLFDKFFQECMTQRKVSANLNIFENQMVLIFDPQNSSASNPFNWTLKVDCYAVDKNIITSISTNQLHSAEKSISISVFSDPLFRVVLPSHPLHMQSGDKVYVKVSSSILDPDIKLLLKSCYVRPALESDSRLDIVLIENGCEVESSTHMISVEAHEIQFMFLNYALVALREGMNILCDVAYCNAIDHSVNCFQTCSGMLRPVIIG</sequence>
<dbReference type="PANTHER" id="PTHR14002">
    <property type="entry name" value="ENDOGLIN/TGF-BETA RECEPTOR TYPE III"/>
    <property type="match status" value="1"/>
</dbReference>
<dbReference type="PANTHER" id="PTHR14002:SF43">
    <property type="entry name" value="DELTA-LIKE PROTEIN"/>
    <property type="match status" value="1"/>
</dbReference>
<evidence type="ECO:0000313" key="4">
    <source>
        <dbReference type="EMBL" id="KAH3837222.1"/>
    </source>
</evidence>
<accession>A0A9D4KDA3</accession>
<evidence type="ECO:0000256" key="2">
    <source>
        <dbReference type="ARBA" id="ARBA00023157"/>
    </source>
</evidence>
<evidence type="ECO:0000313" key="5">
    <source>
        <dbReference type="Proteomes" id="UP000828390"/>
    </source>
</evidence>
<dbReference type="PROSITE" id="PS51034">
    <property type="entry name" value="ZP_2"/>
    <property type="match status" value="1"/>
</dbReference>
<name>A0A9D4KDA3_DREPO</name>
<gene>
    <name evidence="4" type="ORF">DPMN_110603</name>
</gene>
<protein>
    <recommendedName>
        <fullName evidence="3">ZP domain-containing protein</fullName>
    </recommendedName>
</protein>
<dbReference type="AlphaFoldDB" id="A0A9D4KDA3"/>
<comment type="caution">
    <text evidence="4">The sequence shown here is derived from an EMBL/GenBank/DDBJ whole genome shotgun (WGS) entry which is preliminary data.</text>
</comment>
<dbReference type="SMART" id="SM00241">
    <property type="entry name" value="ZP"/>
    <property type="match status" value="1"/>
</dbReference>
<dbReference type="Gene3D" id="2.60.40.4100">
    <property type="entry name" value="Zona pellucida, ZP-C domain"/>
    <property type="match status" value="1"/>
</dbReference>
<dbReference type="Proteomes" id="UP000828390">
    <property type="component" value="Unassembled WGS sequence"/>
</dbReference>
<keyword evidence="2" id="KW-1015">Disulfide bond</keyword>
<dbReference type="Pfam" id="PF00100">
    <property type="entry name" value="Zona_pellucida"/>
    <property type="match status" value="1"/>
</dbReference>
<dbReference type="InterPro" id="IPR042235">
    <property type="entry name" value="ZP-C_dom"/>
</dbReference>
<reference evidence="4" key="1">
    <citation type="journal article" date="2019" name="bioRxiv">
        <title>The Genome of the Zebra Mussel, Dreissena polymorpha: A Resource for Invasive Species Research.</title>
        <authorList>
            <person name="McCartney M.A."/>
            <person name="Auch B."/>
            <person name="Kono T."/>
            <person name="Mallez S."/>
            <person name="Zhang Y."/>
            <person name="Obille A."/>
            <person name="Becker A."/>
            <person name="Abrahante J.E."/>
            <person name="Garbe J."/>
            <person name="Badalamenti J.P."/>
            <person name="Herman A."/>
            <person name="Mangelson H."/>
            <person name="Liachko I."/>
            <person name="Sullivan S."/>
            <person name="Sone E.D."/>
            <person name="Koren S."/>
            <person name="Silverstein K.A.T."/>
            <person name="Beckman K.B."/>
            <person name="Gohl D.M."/>
        </authorList>
    </citation>
    <scope>NUCLEOTIDE SEQUENCE</scope>
    <source>
        <strain evidence="4">Duluth1</strain>
        <tissue evidence="4">Whole animal</tissue>
    </source>
</reference>
<keyword evidence="5" id="KW-1185">Reference proteome</keyword>
<evidence type="ECO:0000256" key="1">
    <source>
        <dbReference type="ARBA" id="ARBA00022729"/>
    </source>
</evidence>
<reference evidence="4" key="2">
    <citation type="submission" date="2020-11" db="EMBL/GenBank/DDBJ databases">
        <authorList>
            <person name="McCartney M.A."/>
            <person name="Auch B."/>
            <person name="Kono T."/>
            <person name="Mallez S."/>
            <person name="Becker A."/>
            <person name="Gohl D.M."/>
            <person name="Silverstein K.A.T."/>
            <person name="Koren S."/>
            <person name="Bechman K.B."/>
            <person name="Herman A."/>
            <person name="Abrahante J.E."/>
            <person name="Garbe J."/>
        </authorList>
    </citation>
    <scope>NUCLEOTIDE SEQUENCE</scope>
    <source>
        <strain evidence="4">Duluth1</strain>
        <tissue evidence="4">Whole animal</tissue>
    </source>
</reference>
<evidence type="ECO:0000259" key="3">
    <source>
        <dbReference type="PROSITE" id="PS51034"/>
    </source>
</evidence>
<dbReference type="EMBL" id="JAIWYP010000004">
    <property type="protein sequence ID" value="KAH3837222.1"/>
    <property type="molecule type" value="Genomic_DNA"/>
</dbReference>
<organism evidence="4 5">
    <name type="scientific">Dreissena polymorpha</name>
    <name type="common">Zebra mussel</name>
    <name type="synonym">Mytilus polymorpha</name>
    <dbReference type="NCBI Taxonomy" id="45954"/>
    <lineage>
        <taxon>Eukaryota</taxon>
        <taxon>Metazoa</taxon>
        <taxon>Spiralia</taxon>
        <taxon>Lophotrochozoa</taxon>
        <taxon>Mollusca</taxon>
        <taxon>Bivalvia</taxon>
        <taxon>Autobranchia</taxon>
        <taxon>Heteroconchia</taxon>
        <taxon>Euheterodonta</taxon>
        <taxon>Imparidentia</taxon>
        <taxon>Neoheterodontei</taxon>
        <taxon>Myida</taxon>
        <taxon>Dreissenoidea</taxon>
        <taxon>Dreissenidae</taxon>
        <taxon>Dreissena</taxon>
    </lineage>
</organism>
<proteinExistence type="predicted"/>
<feature type="domain" description="ZP" evidence="3">
    <location>
        <begin position="8"/>
        <end position="249"/>
    </location>
</feature>
<dbReference type="InterPro" id="IPR001507">
    <property type="entry name" value="ZP_dom"/>
</dbReference>